<proteinExistence type="predicted"/>
<sequence>MREKLRRIKIYLYLLEVRIKIYDSFSLKDKRRTVKSILDYARNNLSISASEVSDHEFVNMASLAFVSVSNDNDFSKSLLEKVIKRIEENYQVEILEENIQRLL</sequence>
<organism evidence="1 2">
    <name type="scientific">Anaerococcus murdochii</name>
    <dbReference type="NCBI Taxonomy" id="411577"/>
    <lineage>
        <taxon>Bacteria</taxon>
        <taxon>Bacillati</taxon>
        <taxon>Bacillota</taxon>
        <taxon>Tissierellia</taxon>
        <taxon>Tissierellales</taxon>
        <taxon>Peptoniphilaceae</taxon>
        <taxon>Anaerococcus</taxon>
    </lineage>
</organism>
<evidence type="ECO:0000313" key="1">
    <source>
        <dbReference type="EMBL" id="MBZ2387530.1"/>
    </source>
</evidence>
<dbReference type="Pfam" id="PF04456">
    <property type="entry name" value="DUF503"/>
    <property type="match status" value="1"/>
</dbReference>
<dbReference type="RefSeq" id="WP_317847416.1">
    <property type="nucleotide sequence ID" value="NZ_JAIPME010000002.1"/>
</dbReference>
<dbReference type="Gene3D" id="3.30.70.1120">
    <property type="entry name" value="TT1725-like"/>
    <property type="match status" value="1"/>
</dbReference>
<dbReference type="Proteomes" id="UP000734271">
    <property type="component" value="Unassembled WGS sequence"/>
</dbReference>
<dbReference type="EMBL" id="JAIPME010000002">
    <property type="protein sequence ID" value="MBZ2387530.1"/>
    <property type="molecule type" value="Genomic_DNA"/>
</dbReference>
<gene>
    <name evidence="1" type="ORF">K8P03_09560</name>
</gene>
<dbReference type="PANTHER" id="PTHR36441">
    <property type="entry name" value="HYPOTHETICAL CYTOSOLIC PROTEIN"/>
    <property type="match status" value="1"/>
</dbReference>
<comment type="caution">
    <text evidence="1">The sequence shown here is derived from an EMBL/GenBank/DDBJ whole genome shotgun (WGS) entry which is preliminary data.</text>
</comment>
<evidence type="ECO:0000313" key="2">
    <source>
        <dbReference type="Proteomes" id="UP000734271"/>
    </source>
</evidence>
<dbReference type="InterPro" id="IPR007546">
    <property type="entry name" value="DUF503"/>
</dbReference>
<reference evidence="1 2" key="1">
    <citation type="submission" date="2021-08" db="EMBL/GenBank/DDBJ databases">
        <title>FDA dAtabase for Regulatory Grade micrObial Sequences (FDA-ARGOS): Supporting development and validation of Infectious Disease Dx tests.</title>
        <authorList>
            <person name="Sproer C."/>
            <person name="Gronow S."/>
            <person name="Severitt S."/>
            <person name="Schroder I."/>
            <person name="Tallon L."/>
            <person name="Sadzewicz L."/>
            <person name="Zhao X."/>
            <person name="Boylan J."/>
            <person name="Ott S."/>
            <person name="Bowen H."/>
            <person name="Vavikolanu K."/>
            <person name="Hazen T."/>
            <person name="Aluvathingal J."/>
            <person name="Nadendla S."/>
            <person name="Lowell S."/>
            <person name="Myers T."/>
            <person name="Yan Y."/>
            <person name="Sichtig H."/>
        </authorList>
    </citation>
    <scope>NUCLEOTIDE SEQUENCE [LARGE SCALE GENOMIC DNA]</scope>
    <source>
        <strain evidence="1 2">FDAARGOS_1460</strain>
    </source>
</reference>
<keyword evidence="2" id="KW-1185">Reference proteome</keyword>
<protein>
    <submittedName>
        <fullName evidence="1">DUF503 domain-containing protein</fullName>
    </submittedName>
</protein>
<name>A0ABS7T170_9FIRM</name>
<accession>A0ABS7T170</accession>
<dbReference type="SUPFAM" id="SSF103007">
    <property type="entry name" value="Hypothetical protein TT1725"/>
    <property type="match status" value="1"/>
</dbReference>
<dbReference type="InterPro" id="IPR036746">
    <property type="entry name" value="TT1725-like_sf"/>
</dbReference>
<dbReference type="PANTHER" id="PTHR36441:SF1">
    <property type="entry name" value="DUF503 DOMAIN-CONTAINING PROTEIN"/>
    <property type="match status" value="1"/>
</dbReference>